<feature type="coiled-coil region" evidence="1">
    <location>
        <begin position="47"/>
        <end position="124"/>
    </location>
</feature>
<dbReference type="AlphaFoldDB" id="A0A5K7ZLR8"/>
<dbReference type="Pfam" id="PF11172">
    <property type="entry name" value="DUF2959"/>
    <property type="match status" value="1"/>
</dbReference>
<gene>
    <name evidence="3" type="ORF">DSCO28_11750</name>
</gene>
<reference evidence="3 4" key="1">
    <citation type="submission" date="2019-11" db="EMBL/GenBank/DDBJ databases">
        <title>Comparative genomics of hydrocarbon-degrading Desulfosarcina strains.</title>
        <authorList>
            <person name="Watanabe M."/>
            <person name="Kojima H."/>
            <person name="Fukui M."/>
        </authorList>
    </citation>
    <scope>NUCLEOTIDE SEQUENCE [LARGE SCALE GENOMIC DNA]</scope>
    <source>
        <strain evidence="3 4">28bB2T</strain>
    </source>
</reference>
<dbReference type="RefSeq" id="WP_231714071.1">
    <property type="nucleotide sequence ID" value="NZ_AP021876.1"/>
</dbReference>
<evidence type="ECO:0000256" key="2">
    <source>
        <dbReference type="SAM" id="Phobius"/>
    </source>
</evidence>
<dbReference type="EMBL" id="AP021876">
    <property type="protein sequence ID" value="BBO80609.1"/>
    <property type="molecule type" value="Genomic_DNA"/>
</dbReference>
<keyword evidence="2" id="KW-1133">Transmembrane helix</keyword>
<proteinExistence type="predicted"/>
<sequence length="224" mass="25549">MINSMVNGPNGTVRFRLVWLSMIFILFAVSCQTTYYAVWEKLGKEKRHLLKDNVEKVREEQAEASDQFASVVERIKSLYGFDGGDLEDVYAELNQDYQTCEQRAEAVRDRIENVEQIAEDLFSEWAAEVDTIENVKLKAKSRASLLDTRDRFARLQRSMAKAEASMAPVLNNLRDYVLYLKHNLNAQAVGSLKREVADIETEVSALIGDMNRSIREAEAFAQTI</sequence>
<evidence type="ECO:0000313" key="4">
    <source>
        <dbReference type="Proteomes" id="UP000425960"/>
    </source>
</evidence>
<dbReference type="InterPro" id="IPR021342">
    <property type="entry name" value="DUF2959"/>
</dbReference>
<protein>
    <submittedName>
        <fullName evidence="3">DNA repair ATPase</fullName>
    </submittedName>
</protein>
<evidence type="ECO:0000313" key="3">
    <source>
        <dbReference type="EMBL" id="BBO80609.1"/>
    </source>
</evidence>
<accession>A0A5K7ZLR8</accession>
<name>A0A5K7ZLR8_9BACT</name>
<keyword evidence="2" id="KW-0472">Membrane</keyword>
<feature type="transmembrane region" description="Helical" evidence="2">
    <location>
        <begin position="17"/>
        <end position="38"/>
    </location>
</feature>
<dbReference type="Proteomes" id="UP000425960">
    <property type="component" value="Chromosome"/>
</dbReference>
<organism evidence="3 4">
    <name type="scientific">Desulfosarcina ovata subsp. sediminis</name>
    <dbReference type="NCBI Taxonomy" id="885957"/>
    <lineage>
        <taxon>Bacteria</taxon>
        <taxon>Pseudomonadati</taxon>
        <taxon>Thermodesulfobacteriota</taxon>
        <taxon>Desulfobacteria</taxon>
        <taxon>Desulfobacterales</taxon>
        <taxon>Desulfosarcinaceae</taxon>
        <taxon>Desulfosarcina</taxon>
    </lineage>
</organism>
<keyword evidence="1" id="KW-0175">Coiled coil</keyword>
<evidence type="ECO:0000256" key="1">
    <source>
        <dbReference type="SAM" id="Coils"/>
    </source>
</evidence>
<keyword evidence="2" id="KW-0812">Transmembrane</keyword>
<dbReference type="KEGG" id="dov:DSCO28_11750"/>